<dbReference type="EMBL" id="JAXCLW010000001">
    <property type="protein sequence ID" value="MDY0882175.1"/>
    <property type="molecule type" value="Genomic_DNA"/>
</dbReference>
<evidence type="ECO:0000313" key="7">
    <source>
        <dbReference type="Proteomes" id="UP001279642"/>
    </source>
</evidence>
<keyword evidence="6" id="KW-0687">Ribonucleoprotein</keyword>
<dbReference type="EC" id="2.3.1.266" evidence="6"/>
<dbReference type="PANTHER" id="PTHR43420:SF44">
    <property type="entry name" value="ACETYLTRANSFERASE YPEA"/>
    <property type="match status" value="1"/>
</dbReference>
<dbReference type="GO" id="GO:0008999">
    <property type="term" value="F:protein-N-terminal-alanine acetyltransferase activity"/>
    <property type="evidence" value="ECO:0007669"/>
    <property type="project" value="UniProtKB-EC"/>
</dbReference>
<dbReference type="InterPro" id="IPR006464">
    <property type="entry name" value="AcTrfase_RimI/Ard1"/>
</dbReference>
<dbReference type="GO" id="GO:0005840">
    <property type="term" value="C:ribosome"/>
    <property type="evidence" value="ECO:0007669"/>
    <property type="project" value="UniProtKB-KW"/>
</dbReference>
<reference evidence="6 7" key="1">
    <citation type="journal article" date="2016" name="Antonie Van Leeuwenhoek">
        <title>Dongia soli sp. nov., isolated from soil from Dokdo, Korea.</title>
        <authorList>
            <person name="Kim D.U."/>
            <person name="Lee H."/>
            <person name="Kim H."/>
            <person name="Kim S.G."/>
            <person name="Ka J.O."/>
        </authorList>
    </citation>
    <scope>NUCLEOTIDE SEQUENCE [LARGE SCALE GENOMIC DNA]</scope>
    <source>
        <strain evidence="6 7">D78</strain>
    </source>
</reference>
<evidence type="ECO:0000259" key="5">
    <source>
        <dbReference type="PROSITE" id="PS51186"/>
    </source>
</evidence>
<dbReference type="NCBIfam" id="TIGR01575">
    <property type="entry name" value="rimI"/>
    <property type="match status" value="1"/>
</dbReference>
<organism evidence="6 7">
    <name type="scientific">Dongia soli</name>
    <dbReference type="NCBI Taxonomy" id="600628"/>
    <lineage>
        <taxon>Bacteria</taxon>
        <taxon>Pseudomonadati</taxon>
        <taxon>Pseudomonadota</taxon>
        <taxon>Alphaproteobacteria</taxon>
        <taxon>Rhodospirillales</taxon>
        <taxon>Dongiaceae</taxon>
        <taxon>Dongia</taxon>
    </lineage>
</organism>
<dbReference type="RefSeq" id="WP_320507204.1">
    <property type="nucleotide sequence ID" value="NZ_JAXCLW010000001.1"/>
</dbReference>
<name>A0ABU5E793_9PROT</name>
<feature type="domain" description="N-acetyltransferase" evidence="5">
    <location>
        <begin position="10"/>
        <end position="162"/>
    </location>
</feature>
<keyword evidence="4 6" id="KW-0012">Acyltransferase</keyword>
<evidence type="ECO:0000256" key="2">
    <source>
        <dbReference type="ARBA" id="ARBA00022490"/>
    </source>
</evidence>
<proteinExistence type="inferred from homology"/>
<comment type="similarity">
    <text evidence="1">Belongs to the acetyltransferase family. RimI subfamily.</text>
</comment>
<dbReference type="InterPro" id="IPR016181">
    <property type="entry name" value="Acyl_CoA_acyltransferase"/>
</dbReference>
<comment type="caution">
    <text evidence="6">The sequence shown here is derived from an EMBL/GenBank/DDBJ whole genome shotgun (WGS) entry which is preliminary data.</text>
</comment>
<evidence type="ECO:0000256" key="3">
    <source>
        <dbReference type="ARBA" id="ARBA00022679"/>
    </source>
</evidence>
<dbReference type="InterPro" id="IPR000182">
    <property type="entry name" value="GNAT_dom"/>
</dbReference>
<evidence type="ECO:0000256" key="1">
    <source>
        <dbReference type="ARBA" id="ARBA00005395"/>
    </source>
</evidence>
<dbReference type="PROSITE" id="PS51186">
    <property type="entry name" value="GNAT"/>
    <property type="match status" value="1"/>
</dbReference>
<evidence type="ECO:0000313" key="6">
    <source>
        <dbReference type="EMBL" id="MDY0882175.1"/>
    </source>
</evidence>
<dbReference type="InterPro" id="IPR050680">
    <property type="entry name" value="YpeA/RimI_acetyltransf"/>
</dbReference>
<evidence type="ECO:0000256" key="4">
    <source>
        <dbReference type="ARBA" id="ARBA00023315"/>
    </source>
</evidence>
<dbReference type="CDD" id="cd04301">
    <property type="entry name" value="NAT_SF"/>
    <property type="match status" value="1"/>
</dbReference>
<dbReference type="Gene3D" id="3.40.630.30">
    <property type="match status" value="1"/>
</dbReference>
<sequence length="164" mass="18172">MTGDQISGELYVRPAGPFDLEVLAALHAICFTAPWDQTWTANSFAEVLAMPGASGIILLDKDNEPLGFAVMRSVLDETEIILLAVRPDCRGRGFGKELAQMIVERAHAEGQQAIFLEHAHPNVAAARLYQAAGFKQMGIRRNYYRNRNNEAVDAVTMRRDLAQE</sequence>
<keyword evidence="3 6" id="KW-0808">Transferase</keyword>
<dbReference type="Pfam" id="PF00583">
    <property type="entry name" value="Acetyltransf_1"/>
    <property type="match status" value="1"/>
</dbReference>
<dbReference type="SUPFAM" id="SSF55729">
    <property type="entry name" value="Acyl-CoA N-acyltransferases (Nat)"/>
    <property type="match status" value="1"/>
</dbReference>
<keyword evidence="6" id="KW-0689">Ribosomal protein</keyword>
<accession>A0ABU5E793</accession>
<protein>
    <submittedName>
        <fullName evidence="6">Ribosomal protein S18-alanine N-acetyltransferase</fullName>
        <ecNumber evidence="6">2.3.1.266</ecNumber>
    </submittedName>
</protein>
<keyword evidence="7" id="KW-1185">Reference proteome</keyword>
<gene>
    <name evidence="6" type="primary">rimI</name>
    <name evidence="6" type="ORF">SMD27_04925</name>
</gene>
<keyword evidence="2" id="KW-0963">Cytoplasm</keyword>
<dbReference type="PANTHER" id="PTHR43420">
    <property type="entry name" value="ACETYLTRANSFERASE"/>
    <property type="match status" value="1"/>
</dbReference>
<dbReference type="Proteomes" id="UP001279642">
    <property type="component" value="Unassembled WGS sequence"/>
</dbReference>